<dbReference type="GO" id="GO:0006412">
    <property type="term" value="P:translation"/>
    <property type="evidence" value="ECO:0007669"/>
    <property type="project" value="InterPro"/>
</dbReference>
<dbReference type="GO" id="GO:0008097">
    <property type="term" value="F:5S rRNA binding"/>
    <property type="evidence" value="ECO:0007669"/>
    <property type="project" value="InterPro"/>
</dbReference>
<comment type="similarity">
    <text evidence="1">Belongs to the universal ribosomal protein uL18 family.</text>
</comment>
<dbReference type="HAMAP" id="MF_01337_A">
    <property type="entry name" value="Ribosomal_uL18_A"/>
    <property type="match status" value="1"/>
</dbReference>
<dbReference type="GO" id="GO:0000027">
    <property type="term" value="P:ribosomal large subunit assembly"/>
    <property type="evidence" value="ECO:0007669"/>
    <property type="project" value="TreeGrafter"/>
</dbReference>
<dbReference type="SUPFAM" id="SSF53137">
    <property type="entry name" value="Translational machinery components"/>
    <property type="match status" value="1"/>
</dbReference>
<accession>X0T0I0</accession>
<dbReference type="EMBL" id="BARS01009937">
    <property type="protein sequence ID" value="GAF81682.1"/>
    <property type="molecule type" value="Genomic_DNA"/>
</dbReference>
<evidence type="ECO:0000256" key="6">
    <source>
        <dbReference type="ARBA" id="ARBA00035496"/>
    </source>
</evidence>
<dbReference type="Gene3D" id="3.30.420.100">
    <property type="match status" value="1"/>
</dbReference>
<evidence type="ECO:0000256" key="4">
    <source>
        <dbReference type="ARBA" id="ARBA00022980"/>
    </source>
</evidence>
<name>X0T0I0_9ZZZZ</name>
<evidence type="ECO:0000256" key="3">
    <source>
        <dbReference type="ARBA" id="ARBA00022884"/>
    </source>
</evidence>
<dbReference type="AlphaFoldDB" id="X0T0I0"/>
<keyword evidence="2" id="KW-0699">rRNA-binding</keyword>
<evidence type="ECO:0000256" key="1">
    <source>
        <dbReference type="ARBA" id="ARBA00007116"/>
    </source>
</evidence>
<dbReference type="InterPro" id="IPR057267">
    <property type="entry name" value="Rbsml_uL18_arch"/>
</dbReference>
<dbReference type="PANTHER" id="PTHR23410:SF12">
    <property type="entry name" value="LARGE RIBOSOMAL SUBUNIT PROTEIN UL18"/>
    <property type="match status" value="1"/>
</dbReference>
<reference evidence="7" key="1">
    <citation type="journal article" date="2014" name="Front. Microbiol.">
        <title>High frequency of phylogenetically diverse reductive dehalogenase-homologous genes in deep subseafloor sedimentary metagenomes.</title>
        <authorList>
            <person name="Kawai M."/>
            <person name="Futagami T."/>
            <person name="Toyoda A."/>
            <person name="Takaki Y."/>
            <person name="Nishi S."/>
            <person name="Hori S."/>
            <person name="Arai W."/>
            <person name="Tsubouchi T."/>
            <person name="Morono Y."/>
            <person name="Uchiyama I."/>
            <person name="Ito T."/>
            <person name="Fujiyama A."/>
            <person name="Inagaki F."/>
            <person name="Takami H."/>
        </authorList>
    </citation>
    <scope>NUCLEOTIDE SEQUENCE</scope>
    <source>
        <strain evidence="7">Expedition CK06-06</strain>
    </source>
</reference>
<dbReference type="CDD" id="cd00432">
    <property type="entry name" value="Ribosomal_L18_L5e"/>
    <property type="match status" value="1"/>
</dbReference>
<dbReference type="PANTHER" id="PTHR23410">
    <property type="entry name" value="RIBOSOMAL PROTEIN L5-RELATED"/>
    <property type="match status" value="1"/>
</dbReference>
<evidence type="ECO:0000313" key="7">
    <source>
        <dbReference type="EMBL" id="GAF81682.1"/>
    </source>
</evidence>
<dbReference type="InterPro" id="IPR057268">
    <property type="entry name" value="Ribosomal_L18"/>
</dbReference>
<evidence type="ECO:0000256" key="2">
    <source>
        <dbReference type="ARBA" id="ARBA00022730"/>
    </source>
</evidence>
<keyword evidence="3" id="KW-0694">RNA-binding</keyword>
<proteinExistence type="inferred from homology"/>
<comment type="caution">
    <text evidence="7">The sequence shown here is derived from an EMBL/GenBank/DDBJ whole genome shotgun (WGS) entry which is preliminary data.</text>
</comment>
<dbReference type="NCBIfam" id="NF006342">
    <property type="entry name" value="PRK08569.1"/>
    <property type="match status" value="1"/>
</dbReference>
<keyword evidence="4" id="KW-0689">Ribosomal protein</keyword>
<evidence type="ECO:0000256" key="5">
    <source>
        <dbReference type="ARBA" id="ARBA00023274"/>
    </source>
</evidence>
<dbReference type="Pfam" id="PF17144">
    <property type="entry name" value="Ribosomal_L5e"/>
    <property type="match status" value="2"/>
</dbReference>
<protein>
    <recommendedName>
        <fullName evidence="6">50S ribosomal protein L18</fullName>
    </recommendedName>
</protein>
<dbReference type="GO" id="GO:0003735">
    <property type="term" value="F:structural constituent of ribosome"/>
    <property type="evidence" value="ECO:0007669"/>
    <property type="project" value="InterPro"/>
</dbReference>
<keyword evidence="5" id="KW-0687">Ribonucleoprotein</keyword>
<sequence>MKLGFKRKRLGKTDYRKRLKLLLANKPRLVVRKSLKNILAQIVEYDENGDKVIVSAHSSELKKYGYGGNKGNIPAAYLVGLLIGGKAKKKDIKVLVLDIGLQNSVKGSRIYSVLKGCIDVGLNIPHSKEILPMDDRVKGKHIKNFDANKLEEIKNKISGE</sequence>
<dbReference type="GO" id="GO:0022625">
    <property type="term" value="C:cytosolic large ribosomal subunit"/>
    <property type="evidence" value="ECO:0007669"/>
    <property type="project" value="TreeGrafter"/>
</dbReference>
<organism evidence="7">
    <name type="scientific">marine sediment metagenome</name>
    <dbReference type="NCBI Taxonomy" id="412755"/>
    <lineage>
        <taxon>unclassified sequences</taxon>
        <taxon>metagenomes</taxon>
        <taxon>ecological metagenomes</taxon>
    </lineage>
</organism>
<dbReference type="InterPro" id="IPR005485">
    <property type="entry name" value="Rbsml_uL18_euk_arch"/>
</dbReference>
<gene>
    <name evidence="7" type="ORF">S01H1_18567</name>
</gene>